<comment type="cofactor">
    <cofactor evidence="1">
        <name>Ca(2+)</name>
        <dbReference type="ChEBI" id="CHEBI:29108"/>
    </cofactor>
</comment>
<dbReference type="CDD" id="cd16030">
    <property type="entry name" value="iduronate-2-sulfatase"/>
    <property type="match status" value="1"/>
</dbReference>
<dbReference type="AlphaFoldDB" id="A0A0H4PEW3"/>
<dbReference type="KEGG" id="camu:CA2015_3619"/>
<dbReference type="PATRIC" id="fig|320787.5.peg.3964"/>
<dbReference type="RefSeq" id="WP_053086705.1">
    <property type="nucleotide sequence ID" value="NZ_CAXBGM010000052.1"/>
</dbReference>
<evidence type="ECO:0000256" key="4">
    <source>
        <dbReference type="ARBA" id="ARBA00022729"/>
    </source>
</evidence>
<keyword evidence="6" id="KW-0106">Calcium</keyword>
<dbReference type="InterPro" id="IPR035874">
    <property type="entry name" value="IDS"/>
</dbReference>
<name>A0A0H4PEW3_9BACT</name>
<keyword evidence="4" id="KW-0732">Signal</keyword>
<feature type="domain" description="Sulfatase N-terminal" evidence="7">
    <location>
        <begin position="31"/>
        <end position="400"/>
    </location>
</feature>
<gene>
    <name evidence="8" type="ORF">CA2015_3619</name>
</gene>
<dbReference type="PROSITE" id="PS51257">
    <property type="entry name" value="PROKAR_LIPOPROTEIN"/>
    <property type="match status" value="1"/>
</dbReference>
<evidence type="ECO:0000256" key="1">
    <source>
        <dbReference type="ARBA" id="ARBA00001913"/>
    </source>
</evidence>
<organism evidence="8 9">
    <name type="scientific">Cyclobacterium amurskyense</name>
    <dbReference type="NCBI Taxonomy" id="320787"/>
    <lineage>
        <taxon>Bacteria</taxon>
        <taxon>Pseudomonadati</taxon>
        <taxon>Bacteroidota</taxon>
        <taxon>Cytophagia</taxon>
        <taxon>Cytophagales</taxon>
        <taxon>Cyclobacteriaceae</taxon>
        <taxon>Cyclobacterium</taxon>
    </lineage>
</organism>
<comment type="similarity">
    <text evidence="2">Belongs to the sulfatase family.</text>
</comment>
<dbReference type="GO" id="GO:0005737">
    <property type="term" value="C:cytoplasm"/>
    <property type="evidence" value="ECO:0007669"/>
    <property type="project" value="TreeGrafter"/>
</dbReference>
<dbReference type="PANTHER" id="PTHR45953:SF1">
    <property type="entry name" value="IDURONATE 2-SULFATASE"/>
    <property type="match status" value="1"/>
</dbReference>
<dbReference type="STRING" id="320787.CA2015_3619"/>
<dbReference type="PANTHER" id="PTHR45953">
    <property type="entry name" value="IDURONATE 2-SULFATASE"/>
    <property type="match status" value="1"/>
</dbReference>
<dbReference type="InterPro" id="IPR000917">
    <property type="entry name" value="Sulfatase_N"/>
</dbReference>
<evidence type="ECO:0000256" key="2">
    <source>
        <dbReference type="ARBA" id="ARBA00008779"/>
    </source>
</evidence>
<dbReference type="GO" id="GO:0004423">
    <property type="term" value="F:iduronate-2-sulfatase activity"/>
    <property type="evidence" value="ECO:0007669"/>
    <property type="project" value="InterPro"/>
</dbReference>
<protein>
    <submittedName>
        <fullName evidence="8">Choline-sulfatase</fullName>
    </submittedName>
</protein>
<evidence type="ECO:0000313" key="9">
    <source>
        <dbReference type="Proteomes" id="UP000036520"/>
    </source>
</evidence>
<evidence type="ECO:0000259" key="7">
    <source>
        <dbReference type="Pfam" id="PF00884"/>
    </source>
</evidence>
<evidence type="ECO:0000256" key="6">
    <source>
        <dbReference type="ARBA" id="ARBA00022837"/>
    </source>
</evidence>
<evidence type="ECO:0000256" key="3">
    <source>
        <dbReference type="ARBA" id="ARBA00022723"/>
    </source>
</evidence>
<dbReference type="Gene3D" id="3.40.720.10">
    <property type="entry name" value="Alkaline Phosphatase, subunit A"/>
    <property type="match status" value="1"/>
</dbReference>
<reference evidence="8 9" key="1">
    <citation type="submission" date="2015-07" db="EMBL/GenBank/DDBJ databases">
        <authorList>
            <person name="Kim K.M."/>
        </authorList>
    </citation>
    <scope>NUCLEOTIDE SEQUENCE [LARGE SCALE GENOMIC DNA]</scope>
    <source>
        <strain evidence="8 9">KCTC 12363</strain>
    </source>
</reference>
<dbReference type="EMBL" id="CP012040">
    <property type="protein sequence ID" value="AKP52996.1"/>
    <property type="molecule type" value="Genomic_DNA"/>
</dbReference>
<evidence type="ECO:0000313" key="8">
    <source>
        <dbReference type="EMBL" id="AKP52996.1"/>
    </source>
</evidence>
<dbReference type="SUPFAM" id="SSF53649">
    <property type="entry name" value="Alkaline phosphatase-like"/>
    <property type="match status" value="1"/>
</dbReference>
<dbReference type="GO" id="GO:0046872">
    <property type="term" value="F:metal ion binding"/>
    <property type="evidence" value="ECO:0007669"/>
    <property type="project" value="UniProtKB-KW"/>
</dbReference>
<sequence length="498" mass="56158">MSPKNILLYCLIFTGLFQSCGTDVQEKKPYNILFIAIDDLRPELGIYGNEIIKTPNLDAIGNSGTIFENHYVQVPTCGASRCSILTGMLPSSRAHLKNSAIEKMMADVPEGERPESFVHHLKRNGYYTVGIGKISHSIEGLVYGYEESPEGAKAEMPYSWDEMLFDAGKWGNGWNAFFGYADGSNRQGKKKQVKPYEAGDVSDEGYPDGLSTQLAIKKLRELADKEEPFFMGLGLFKPHLPFTSPKKYWDLYDRDEIPLSGSPDIPENIDLSSLQRNGEFNQYALGEEKASLEQPLSDEYARKLRHAYYAAVSYSDALVGKVMQELDELGLSDNTIVVVWGDHGWHLGDQRVWGKHTIFETALRSPLIIKVPGQEARRISSEMPVSSIDLYPTLMELTDIPTNFPLDGQSLMPLIKEGKDESREALAFSYFNNGISMRTDKYRLMKYFREETPKIELYDHVNDPLETKNIAAEQPELVEQLLVQLEKGDTGLYSKKNN</sequence>
<evidence type="ECO:0000256" key="5">
    <source>
        <dbReference type="ARBA" id="ARBA00022801"/>
    </source>
</evidence>
<proteinExistence type="inferred from homology"/>
<dbReference type="OrthoDB" id="9763552at2"/>
<accession>A0A0H4PEW3</accession>
<keyword evidence="5" id="KW-0378">Hydrolase</keyword>
<keyword evidence="9" id="KW-1185">Reference proteome</keyword>
<dbReference type="Proteomes" id="UP000036520">
    <property type="component" value="Chromosome"/>
</dbReference>
<dbReference type="Pfam" id="PF00884">
    <property type="entry name" value="Sulfatase"/>
    <property type="match status" value="1"/>
</dbReference>
<keyword evidence="3" id="KW-0479">Metal-binding</keyword>
<dbReference type="InterPro" id="IPR017850">
    <property type="entry name" value="Alkaline_phosphatase_core_sf"/>
</dbReference>